<evidence type="ECO:0000256" key="1">
    <source>
        <dbReference type="SAM" id="MobiDB-lite"/>
    </source>
</evidence>
<feature type="region of interest" description="Disordered" evidence="1">
    <location>
        <begin position="223"/>
        <end position="246"/>
    </location>
</feature>
<reference evidence="2 3" key="1">
    <citation type="submission" date="2019-02" db="EMBL/GenBank/DDBJ databases">
        <title>Planctomycetal bacteria perform biofilm scaping via a novel small molecule.</title>
        <authorList>
            <person name="Jeske O."/>
            <person name="Boedeker C."/>
            <person name="Wiegand S."/>
            <person name="Breitling P."/>
            <person name="Kallscheuer N."/>
            <person name="Jogler M."/>
            <person name="Rohde M."/>
            <person name="Petersen J."/>
            <person name="Medema M.H."/>
            <person name="Surup F."/>
            <person name="Jogler C."/>
        </authorList>
    </citation>
    <scope>NUCLEOTIDE SEQUENCE [LARGE SCALE GENOMIC DNA]</scope>
    <source>
        <strain evidence="2 3">Mal15</strain>
    </source>
</reference>
<feature type="region of interest" description="Disordered" evidence="1">
    <location>
        <begin position="274"/>
        <end position="300"/>
    </location>
</feature>
<name>A0A5B9MCG4_9BACT</name>
<organism evidence="2 3">
    <name type="scientific">Stieleria maiorica</name>
    <dbReference type="NCBI Taxonomy" id="2795974"/>
    <lineage>
        <taxon>Bacteria</taxon>
        <taxon>Pseudomonadati</taxon>
        <taxon>Planctomycetota</taxon>
        <taxon>Planctomycetia</taxon>
        <taxon>Pirellulales</taxon>
        <taxon>Pirellulaceae</taxon>
        <taxon>Stieleria</taxon>
    </lineage>
</organism>
<dbReference type="AlphaFoldDB" id="A0A5B9MCG4"/>
<dbReference type="Proteomes" id="UP000321353">
    <property type="component" value="Chromosome"/>
</dbReference>
<dbReference type="EMBL" id="CP036264">
    <property type="protein sequence ID" value="QEF98463.1"/>
    <property type="molecule type" value="Genomic_DNA"/>
</dbReference>
<keyword evidence="3" id="KW-1185">Reference proteome</keyword>
<accession>A0A5B9MCG4</accession>
<protein>
    <submittedName>
        <fullName evidence="2">Uncharacterized protein</fullName>
    </submittedName>
</protein>
<dbReference type="KEGG" id="smam:Mal15_25150"/>
<sequence>MSNDVFANGNEIACKAGDGKVIAAFPDVCLSPPSPPAGPIPIPYPDTSFSKDMKNGSKTVKISGKEVMLKDKSFYKTSPLGDEAATKGLGAGVITHVITGKTYFTAWSMDVKFEGKNVDRHIDLTTSNHMCKIGNSMIMANLDSMAQARIMDDKCPCCGQDPHCSAQKEDLANMRAGNESTSMSHEEYYSHATSKKHKQILADAEAKNAKCKFLPDESTPEQCKRYYPTKAPTKKKPRTPEGFKIPNETTASRMQWDDSELKKELVAKHPPGTQFAHKVPVSAGGCPTNPNNVQPVTDPDCKVSEDALGEVQGNIAAKLRG</sequence>
<evidence type="ECO:0000313" key="3">
    <source>
        <dbReference type="Proteomes" id="UP000321353"/>
    </source>
</evidence>
<dbReference type="Pfam" id="PF13665">
    <property type="entry name" value="Tox-PAAR-like"/>
    <property type="match status" value="1"/>
</dbReference>
<gene>
    <name evidence="2" type="ORF">Mal15_25150</name>
</gene>
<evidence type="ECO:0000313" key="2">
    <source>
        <dbReference type="EMBL" id="QEF98463.1"/>
    </source>
</evidence>
<proteinExistence type="predicted"/>
<dbReference type="RefSeq" id="WP_147867988.1">
    <property type="nucleotide sequence ID" value="NZ_CP036264.1"/>
</dbReference>